<evidence type="ECO:0000313" key="3">
    <source>
        <dbReference type="Proteomes" id="UP000386466"/>
    </source>
</evidence>
<evidence type="ECO:0000256" key="1">
    <source>
        <dbReference type="SAM" id="MobiDB-lite"/>
    </source>
</evidence>
<accession>A0A485P2V6</accession>
<gene>
    <name evidence="2" type="ORF">LYPA_23C008710</name>
</gene>
<feature type="region of interest" description="Disordered" evidence="1">
    <location>
        <begin position="1"/>
        <end position="22"/>
    </location>
</feature>
<protein>
    <submittedName>
        <fullName evidence="2">Uncharacterized protein</fullName>
    </submittedName>
</protein>
<reference evidence="2 3" key="1">
    <citation type="submission" date="2019-01" db="EMBL/GenBank/DDBJ databases">
        <authorList>
            <person name="Alioto T."/>
            <person name="Alioto T."/>
        </authorList>
    </citation>
    <scope>NUCLEOTIDE SEQUENCE [LARGE SCALE GENOMIC DNA]</scope>
</reference>
<keyword evidence="3" id="KW-1185">Reference proteome</keyword>
<dbReference type="AlphaFoldDB" id="A0A485P2V6"/>
<feature type="non-terminal residue" evidence="2">
    <location>
        <position position="73"/>
    </location>
</feature>
<sequence>MFHQQGGEPSNGSPPKLWKTKKSGRPMHWFSQFWNSAQDKVKDLLANGVVPSGIVISSMFLASDELLRVEKLV</sequence>
<proteinExistence type="predicted"/>
<organism evidence="2 3">
    <name type="scientific">Lynx pardinus</name>
    <name type="common">Iberian lynx</name>
    <name type="synonym">Felis pardina</name>
    <dbReference type="NCBI Taxonomy" id="191816"/>
    <lineage>
        <taxon>Eukaryota</taxon>
        <taxon>Metazoa</taxon>
        <taxon>Chordata</taxon>
        <taxon>Craniata</taxon>
        <taxon>Vertebrata</taxon>
        <taxon>Euteleostomi</taxon>
        <taxon>Mammalia</taxon>
        <taxon>Eutheria</taxon>
        <taxon>Laurasiatheria</taxon>
        <taxon>Carnivora</taxon>
        <taxon>Feliformia</taxon>
        <taxon>Felidae</taxon>
        <taxon>Felinae</taxon>
        <taxon>Lynx</taxon>
    </lineage>
</organism>
<dbReference type="Proteomes" id="UP000386466">
    <property type="component" value="Unassembled WGS sequence"/>
</dbReference>
<evidence type="ECO:0000313" key="2">
    <source>
        <dbReference type="EMBL" id="VFV36562.1"/>
    </source>
</evidence>
<name>A0A485P2V6_LYNPA</name>
<dbReference type="EMBL" id="CAAGRJ010022896">
    <property type="protein sequence ID" value="VFV36562.1"/>
    <property type="molecule type" value="Genomic_DNA"/>
</dbReference>